<keyword evidence="14" id="KW-1185">Reference proteome</keyword>
<evidence type="ECO:0000256" key="2">
    <source>
        <dbReference type="ARBA" id="ARBA00010663"/>
    </source>
</evidence>
<evidence type="ECO:0000256" key="3">
    <source>
        <dbReference type="ARBA" id="ARBA00022475"/>
    </source>
</evidence>
<keyword evidence="7 11" id="KW-0472">Membrane</keyword>
<keyword evidence="5 11" id="KW-1133">Transmembrane helix</keyword>
<gene>
    <name evidence="13" type="primary">RYa-R_1</name>
    <name evidence="13" type="ORF">Anas_09619</name>
</gene>
<dbReference type="PROSITE" id="PS50262">
    <property type="entry name" value="G_PROTEIN_RECEP_F1_2"/>
    <property type="match status" value="1"/>
</dbReference>
<dbReference type="InterPro" id="IPR017452">
    <property type="entry name" value="GPCR_Rhodpsn_7TM"/>
</dbReference>
<evidence type="ECO:0000256" key="8">
    <source>
        <dbReference type="ARBA" id="ARBA00023170"/>
    </source>
</evidence>
<evidence type="ECO:0000256" key="4">
    <source>
        <dbReference type="ARBA" id="ARBA00022692"/>
    </source>
</evidence>
<keyword evidence="9 10" id="KW-0807">Transducer</keyword>
<dbReference type="PRINTS" id="PR00237">
    <property type="entry name" value="GPCRRHODOPSN"/>
</dbReference>
<dbReference type="PROSITE" id="PS00237">
    <property type="entry name" value="G_PROTEIN_RECEP_F1_1"/>
    <property type="match status" value="1"/>
</dbReference>
<feature type="transmembrane region" description="Helical" evidence="11">
    <location>
        <begin position="232"/>
        <end position="254"/>
    </location>
</feature>
<dbReference type="GO" id="GO:0004983">
    <property type="term" value="F:neuropeptide Y receptor activity"/>
    <property type="evidence" value="ECO:0007669"/>
    <property type="project" value="InterPro"/>
</dbReference>
<dbReference type="Proteomes" id="UP000326759">
    <property type="component" value="Unassembled WGS sequence"/>
</dbReference>
<sequence length="309" mass="35602">MTLLDKYRLQNFLKLNELDQGFVNNLTSIRDGLSHTCDYCSLDVTKDLWTSGVCNYPNNLTFNICIYVLYSLILIIAFFGNILVVYTVFSSTKMKTVTNYYIANLAIGDLCMAIFCVPFSFLSTLILQYWPFGFHLCVTVNYLQAVAVFVSAYTLVAISIDRYFAIIYPLKPRMTRFQAKLIIISVWVLSSVTTLPIAIFSEILQPDLNFYKINNLKVCQENWGEYRKDVGAAYSTILMLLQYFLPIMVLLLLVEMFTTLAFPISDTLVYFRYTEATLCQVLISCNLRTVNMDFIKTEKRKICDYNNIC</sequence>
<keyword evidence="3" id="KW-1003">Cell membrane</keyword>
<feature type="transmembrane region" description="Helical" evidence="11">
    <location>
        <begin position="67"/>
        <end position="89"/>
    </location>
</feature>
<feature type="transmembrane region" description="Helical" evidence="11">
    <location>
        <begin position="142"/>
        <end position="160"/>
    </location>
</feature>
<keyword evidence="4 10" id="KW-0812">Transmembrane</keyword>
<evidence type="ECO:0000256" key="6">
    <source>
        <dbReference type="ARBA" id="ARBA00023040"/>
    </source>
</evidence>
<dbReference type="PRINTS" id="PR01012">
    <property type="entry name" value="NRPEPTIDEYR"/>
</dbReference>
<name>A0A5N5TEV7_9CRUS</name>
<evidence type="ECO:0000313" key="14">
    <source>
        <dbReference type="Proteomes" id="UP000326759"/>
    </source>
</evidence>
<protein>
    <submittedName>
        <fullName evidence="13">Neuropeptide Y receptor</fullName>
    </submittedName>
</protein>
<dbReference type="GO" id="GO:0005886">
    <property type="term" value="C:plasma membrane"/>
    <property type="evidence" value="ECO:0007669"/>
    <property type="project" value="UniProtKB-SubCell"/>
</dbReference>
<feature type="transmembrane region" description="Helical" evidence="11">
    <location>
        <begin position="101"/>
        <end position="130"/>
    </location>
</feature>
<accession>A0A5N5TEV7</accession>
<evidence type="ECO:0000256" key="10">
    <source>
        <dbReference type="RuleBase" id="RU000688"/>
    </source>
</evidence>
<evidence type="ECO:0000313" key="13">
    <source>
        <dbReference type="EMBL" id="KAB7504767.1"/>
    </source>
</evidence>
<evidence type="ECO:0000256" key="11">
    <source>
        <dbReference type="SAM" id="Phobius"/>
    </source>
</evidence>
<dbReference type="PANTHER" id="PTHR24238:SF73">
    <property type="entry name" value="RYAMIDE RECEPTOR"/>
    <property type="match status" value="1"/>
</dbReference>
<reference evidence="13 14" key="1">
    <citation type="journal article" date="2019" name="PLoS Biol.">
        <title>Sex chromosomes control vertical transmission of feminizing Wolbachia symbionts in an isopod.</title>
        <authorList>
            <person name="Becking T."/>
            <person name="Chebbi M.A."/>
            <person name="Giraud I."/>
            <person name="Moumen B."/>
            <person name="Laverre T."/>
            <person name="Caubet Y."/>
            <person name="Peccoud J."/>
            <person name="Gilbert C."/>
            <person name="Cordaux R."/>
        </authorList>
    </citation>
    <scope>NUCLEOTIDE SEQUENCE [LARGE SCALE GENOMIC DNA]</scope>
    <source>
        <strain evidence="13">ANa2</strain>
        <tissue evidence="13">Whole body excluding digestive tract and cuticle</tissue>
    </source>
</reference>
<dbReference type="SUPFAM" id="SSF81321">
    <property type="entry name" value="Family A G protein-coupled receptor-like"/>
    <property type="match status" value="1"/>
</dbReference>
<evidence type="ECO:0000256" key="5">
    <source>
        <dbReference type="ARBA" id="ARBA00022989"/>
    </source>
</evidence>
<proteinExistence type="inferred from homology"/>
<dbReference type="Pfam" id="PF00001">
    <property type="entry name" value="7tm_1"/>
    <property type="match status" value="1"/>
</dbReference>
<comment type="caution">
    <text evidence="13">The sequence shown here is derived from an EMBL/GenBank/DDBJ whole genome shotgun (WGS) entry which is preliminary data.</text>
</comment>
<evidence type="ECO:0000256" key="9">
    <source>
        <dbReference type="ARBA" id="ARBA00023224"/>
    </source>
</evidence>
<comment type="subcellular location">
    <subcellularLocation>
        <location evidence="1">Cell membrane</location>
        <topology evidence="1">Multi-pass membrane protein</topology>
    </subcellularLocation>
</comment>
<keyword evidence="6 10" id="KW-0297">G-protein coupled receptor</keyword>
<comment type="similarity">
    <text evidence="2 10">Belongs to the G-protein coupled receptor 1 family.</text>
</comment>
<evidence type="ECO:0000256" key="1">
    <source>
        <dbReference type="ARBA" id="ARBA00004651"/>
    </source>
</evidence>
<dbReference type="Gene3D" id="1.20.1070.10">
    <property type="entry name" value="Rhodopsin 7-helix transmembrane proteins"/>
    <property type="match status" value="1"/>
</dbReference>
<organism evidence="13 14">
    <name type="scientific">Armadillidium nasatum</name>
    <dbReference type="NCBI Taxonomy" id="96803"/>
    <lineage>
        <taxon>Eukaryota</taxon>
        <taxon>Metazoa</taxon>
        <taxon>Ecdysozoa</taxon>
        <taxon>Arthropoda</taxon>
        <taxon>Crustacea</taxon>
        <taxon>Multicrustacea</taxon>
        <taxon>Malacostraca</taxon>
        <taxon>Eumalacostraca</taxon>
        <taxon>Peracarida</taxon>
        <taxon>Isopoda</taxon>
        <taxon>Oniscidea</taxon>
        <taxon>Crinocheta</taxon>
        <taxon>Armadillidiidae</taxon>
        <taxon>Armadillidium</taxon>
    </lineage>
</organism>
<evidence type="ECO:0000259" key="12">
    <source>
        <dbReference type="PROSITE" id="PS50262"/>
    </source>
</evidence>
<evidence type="ECO:0000256" key="7">
    <source>
        <dbReference type="ARBA" id="ARBA00023136"/>
    </source>
</evidence>
<feature type="transmembrane region" description="Helical" evidence="11">
    <location>
        <begin position="181"/>
        <end position="201"/>
    </location>
</feature>
<dbReference type="AlphaFoldDB" id="A0A5N5TEV7"/>
<dbReference type="OrthoDB" id="10053194at2759"/>
<keyword evidence="8 10" id="KW-0675">Receptor</keyword>
<dbReference type="InterPro" id="IPR000611">
    <property type="entry name" value="NPY_rcpt"/>
</dbReference>
<dbReference type="EMBL" id="SEYY01002439">
    <property type="protein sequence ID" value="KAB7504767.1"/>
    <property type="molecule type" value="Genomic_DNA"/>
</dbReference>
<dbReference type="InterPro" id="IPR000276">
    <property type="entry name" value="GPCR_Rhodpsn"/>
</dbReference>
<feature type="domain" description="G-protein coupled receptors family 1 profile" evidence="12">
    <location>
        <begin position="80"/>
        <end position="252"/>
    </location>
</feature>
<dbReference type="PANTHER" id="PTHR24238">
    <property type="entry name" value="G-PROTEIN COUPLED RECEPTOR"/>
    <property type="match status" value="1"/>
</dbReference>